<evidence type="ECO:0000313" key="2">
    <source>
        <dbReference type="Proteomes" id="UP000308600"/>
    </source>
</evidence>
<dbReference type="Proteomes" id="UP000308600">
    <property type="component" value="Unassembled WGS sequence"/>
</dbReference>
<sequence length="476" mass="53665">MATDARNQSPTASGLAEADNASCLFPAELMEQIFTLCTEFPVQFPLRQRQSPLNISQVCSYWRDVARQTKVLWSSIAYVPSTRRDRAAHIQDLGTIFERSYPLPLEVVTGRLLEYPPRFDLRLAPDHEQSWPLNPVRDVVIPYHDRLRVLRLSLSDHHLRAFLSISSLRFGSLEVLEISSFTYLHPDGGVRVFRGLPELRAFKLYSSGCYSPSLLQAPWAQLKILHIHQAILPSDALLILGQTKTVEDCSFVLKHESSFPDPQVATVFPSIKKLTINLLMTTNIMQFSFLKGFSVPNVDDLTIAVRYWLGVPDEFLPKMKRLTRLSLFHVSSQPLPLVDLLKATPYLVALTLQSPALDRAVLRILFDQSFTPHLQHVEFPISDLESLCDVLSERVKGVKTMLKSIIVEFMTSNGLPQGQAGITLVPSIVQRVFDSLGVEISLWSDVDGTLTLWYGPGRERLGLDAAALLREWHVLD</sequence>
<protein>
    <submittedName>
        <fullName evidence="1">Uncharacterized protein</fullName>
    </submittedName>
</protein>
<accession>A0ACD3AJT0</accession>
<gene>
    <name evidence="1" type="ORF">BDN72DRAFT_844721</name>
</gene>
<name>A0ACD3AJT0_9AGAR</name>
<reference evidence="1 2" key="1">
    <citation type="journal article" date="2019" name="Nat. Ecol. Evol.">
        <title>Megaphylogeny resolves global patterns of mushroom evolution.</title>
        <authorList>
            <person name="Varga T."/>
            <person name="Krizsan K."/>
            <person name="Foldi C."/>
            <person name="Dima B."/>
            <person name="Sanchez-Garcia M."/>
            <person name="Sanchez-Ramirez S."/>
            <person name="Szollosi G.J."/>
            <person name="Szarkandi J.G."/>
            <person name="Papp V."/>
            <person name="Albert L."/>
            <person name="Andreopoulos W."/>
            <person name="Angelini C."/>
            <person name="Antonin V."/>
            <person name="Barry K.W."/>
            <person name="Bougher N.L."/>
            <person name="Buchanan P."/>
            <person name="Buyck B."/>
            <person name="Bense V."/>
            <person name="Catcheside P."/>
            <person name="Chovatia M."/>
            <person name="Cooper J."/>
            <person name="Damon W."/>
            <person name="Desjardin D."/>
            <person name="Finy P."/>
            <person name="Geml J."/>
            <person name="Haridas S."/>
            <person name="Hughes K."/>
            <person name="Justo A."/>
            <person name="Karasinski D."/>
            <person name="Kautmanova I."/>
            <person name="Kiss B."/>
            <person name="Kocsube S."/>
            <person name="Kotiranta H."/>
            <person name="LaButti K.M."/>
            <person name="Lechner B.E."/>
            <person name="Liimatainen K."/>
            <person name="Lipzen A."/>
            <person name="Lukacs Z."/>
            <person name="Mihaltcheva S."/>
            <person name="Morgado L.N."/>
            <person name="Niskanen T."/>
            <person name="Noordeloos M.E."/>
            <person name="Ohm R.A."/>
            <person name="Ortiz-Santana B."/>
            <person name="Ovrebo C."/>
            <person name="Racz N."/>
            <person name="Riley R."/>
            <person name="Savchenko A."/>
            <person name="Shiryaev A."/>
            <person name="Soop K."/>
            <person name="Spirin V."/>
            <person name="Szebenyi C."/>
            <person name="Tomsovsky M."/>
            <person name="Tulloss R.E."/>
            <person name="Uehling J."/>
            <person name="Grigoriev I.V."/>
            <person name="Vagvolgyi C."/>
            <person name="Papp T."/>
            <person name="Martin F.M."/>
            <person name="Miettinen O."/>
            <person name="Hibbett D.S."/>
            <person name="Nagy L.G."/>
        </authorList>
    </citation>
    <scope>NUCLEOTIDE SEQUENCE [LARGE SCALE GENOMIC DNA]</scope>
    <source>
        <strain evidence="1 2">NL-1719</strain>
    </source>
</reference>
<evidence type="ECO:0000313" key="1">
    <source>
        <dbReference type="EMBL" id="TFK66168.1"/>
    </source>
</evidence>
<dbReference type="EMBL" id="ML208414">
    <property type="protein sequence ID" value="TFK66168.1"/>
    <property type="molecule type" value="Genomic_DNA"/>
</dbReference>
<keyword evidence="2" id="KW-1185">Reference proteome</keyword>
<proteinExistence type="predicted"/>
<organism evidence="1 2">
    <name type="scientific">Pluteus cervinus</name>
    <dbReference type="NCBI Taxonomy" id="181527"/>
    <lineage>
        <taxon>Eukaryota</taxon>
        <taxon>Fungi</taxon>
        <taxon>Dikarya</taxon>
        <taxon>Basidiomycota</taxon>
        <taxon>Agaricomycotina</taxon>
        <taxon>Agaricomycetes</taxon>
        <taxon>Agaricomycetidae</taxon>
        <taxon>Agaricales</taxon>
        <taxon>Pluteineae</taxon>
        <taxon>Pluteaceae</taxon>
        <taxon>Pluteus</taxon>
    </lineage>
</organism>